<feature type="transmembrane region" description="Helical" evidence="8">
    <location>
        <begin position="136"/>
        <end position="158"/>
    </location>
</feature>
<dbReference type="VEuPathDB" id="FungiDB:AAP_02228"/>
<dbReference type="PRINTS" id="PR00171">
    <property type="entry name" value="SUGRTRNSPORT"/>
</dbReference>
<dbReference type="InterPro" id="IPR036259">
    <property type="entry name" value="MFS_trans_sf"/>
</dbReference>
<dbReference type="InterPro" id="IPR020846">
    <property type="entry name" value="MFS_dom"/>
</dbReference>
<dbReference type="OrthoDB" id="8120565at2759"/>
<dbReference type="Proteomes" id="UP000242877">
    <property type="component" value="Unassembled WGS sequence"/>
</dbReference>
<dbReference type="GO" id="GO:0005351">
    <property type="term" value="F:carbohydrate:proton symporter activity"/>
    <property type="evidence" value="ECO:0007669"/>
    <property type="project" value="TreeGrafter"/>
</dbReference>
<reference evidence="10 11" key="1">
    <citation type="journal article" date="2016" name="Genome Biol. Evol.">
        <title>Divergent and convergent evolution of fungal pathogenicity.</title>
        <authorList>
            <person name="Shang Y."/>
            <person name="Xiao G."/>
            <person name="Zheng P."/>
            <person name="Cen K."/>
            <person name="Zhan S."/>
            <person name="Wang C."/>
        </authorList>
    </citation>
    <scope>NUCLEOTIDE SEQUENCE [LARGE SCALE GENOMIC DNA]</scope>
    <source>
        <strain evidence="10 11">ARSEF 7405</strain>
    </source>
</reference>
<feature type="transmembrane region" description="Helical" evidence="8">
    <location>
        <begin position="358"/>
        <end position="382"/>
    </location>
</feature>
<sequence length="501" mass="54685">MGKGYVILLAGFAAVGSFLFGYDSGVMTNVIASPNFLEYFDTTPDSNIIGAINSTFNGGAAVGALMGGFFTDYVGRRYSIIIGACIATVGSAIQAGSQKLAMMLVGRIVNGWAVGILSMSVPIYQAECAHPASRGLIIGIAQQMIGLGFMCAGWIGYGCNHAPKTSTFQWRFPLAFQAVPSILLFAGMWLFPESPRHLCQIDKYDEGLAVLQRLHATGNNDDWILQEFNEIKAAVLHEKEITVPGWSAMFIVPQWRKRLLIACGIQVFTQTTGINTINYYQTIMYRSLGLSGDTITLLACCYNMVGAISIFIFITFFIDKVGRRKPLLIGTVGITLMLICEGIVASQNEDGSKKGLSGLGILFIWMVTVIFSASFGPISWTYMSEIMPQQIRAVGVALATGIANWGVATMWAQVSPRALGKIGWKYYFVFVGFNICVTFPCIFLFFLETKGRTLEEMDALFGGGVVDLSRWKKDGDILPEKTAAQHVNEVEDKTEVDTGRV</sequence>
<dbReference type="PANTHER" id="PTHR48022:SF80">
    <property type="entry name" value="SUGAR TRANSPORTER, PUTATIVE (AFU_ORTHOLOGUE AFUA_3G12170)-RELATED"/>
    <property type="match status" value="1"/>
</dbReference>
<keyword evidence="11" id="KW-1185">Reference proteome</keyword>
<feature type="transmembrane region" description="Helical" evidence="8">
    <location>
        <begin position="101"/>
        <end position="124"/>
    </location>
</feature>
<feature type="transmembrane region" description="Helical" evidence="8">
    <location>
        <begin position="170"/>
        <end position="191"/>
    </location>
</feature>
<keyword evidence="5 8" id="KW-1133">Transmembrane helix</keyword>
<dbReference type="Pfam" id="PF00083">
    <property type="entry name" value="Sugar_tr"/>
    <property type="match status" value="1"/>
</dbReference>
<dbReference type="AlphaFoldDB" id="A0A168ANB8"/>
<dbReference type="InterPro" id="IPR005828">
    <property type="entry name" value="MFS_sugar_transport-like"/>
</dbReference>
<dbReference type="SUPFAM" id="SSF103473">
    <property type="entry name" value="MFS general substrate transporter"/>
    <property type="match status" value="1"/>
</dbReference>
<comment type="similarity">
    <text evidence="2 7">Belongs to the major facilitator superfamily. Sugar transporter (TC 2.A.1.1) family.</text>
</comment>
<proteinExistence type="inferred from homology"/>
<evidence type="ECO:0000256" key="4">
    <source>
        <dbReference type="ARBA" id="ARBA00022692"/>
    </source>
</evidence>
<protein>
    <submittedName>
        <fullName evidence="10">General substrate transporter</fullName>
    </submittedName>
</protein>
<feature type="transmembrane region" description="Helical" evidence="8">
    <location>
        <begin position="426"/>
        <end position="447"/>
    </location>
</feature>
<comment type="caution">
    <text evidence="10">The sequence shown here is derived from an EMBL/GenBank/DDBJ whole genome shotgun (WGS) entry which is preliminary data.</text>
</comment>
<evidence type="ECO:0000256" key="5">
    <source>
        <dbReference type="ARBA" id="ARBA00022989"/>
    </source>
</evidence>
<feature type="transmembrane region" description="Helical" evidence="8">
    <location>
        <begin position="78"/>
        <end position="95"/>
    </location>
</feature>
<dbReference type="PROSITE" id="PS50850">
    <property type="entry name" value="MFS"/>
    <property type="match status" value="1"/>
</dbReference>
<evidence type="ECO:0000256" key="7">
    <source>
        <dbReference type="RuleBase" id="RU003346"/>
    </source>
</evidence>
<dbReference type="InterPro" id="IPR050360">
    <property type="entry name" value="MFS_Sugar_Transporters"/>
</dbReference>
<evidence type="ECO:0000256" key="2">
    <source>
        <dbReference type="ARBA" id="ARBA00010992"/>
    </source>
</evidence>
<feature type="transmembrane region" description="Helical" evidence="8">
    <location>
        <begin position="327"/>
        <end position="346"/>
    </location>
</feature>
<dbReference type="GO" id="GO:0016020">
    <property type="term" value="C:membrane"/>
    <property type="evidence" value="ECO:0007669"/>
    <property type="project" value="UniProtKB-SubCell"/>
</dbReference>
<dbReference type="Gene3D" id="1.20.1250.20">
    <property type="entry name" value="MFS general substrate transporter like domains"/>
    <property type="match status" value="1"/>
</dbReference>
<evidence type="ECO:0000256" key="8">
    <source>
        <dbReference type="SAM" id="Phobius"/>
    </source>
</evidence>
<feature type="domain" description="Major facilitator superfamily (MFS) profile" evidence="9">
    <location>
        <begin position="9"/>
        <end position="452"/>
    </location>
</feature>
<keyword evidence="4 8" id="KW-0812">Transmembrane</keyword>
<dbReference type="InterPro" id="IPR003663">
    <property type="entry name" value="Sugar/inositol_transpt"/>
</dbReference>
<feature type="transmembrane region" description="Helical" evidence="8">
    <location>
        <begin position="394"/>
        <end position="414"/>
    </location>
</feature>
<dbReference type="FunFam" id="1.20.1250.20:FF:000090">
    <property type="entry name" value="MFS sugar transporter, putative"/>
    <property type="match status" value="1"/>
</dbReference>
<keyword evidence="6 8" id="KW-0472">Membrane</keyword>
<comment type="subcellular location">
    <subcellularLocation>
        <location evidence="1">Membrane</location>
        <topology evidence="1">Multi-pass membrane protein</topology>
    </subcellularLocation>
</comment>
<evidence type="ECO:0000313" key="10">
    <source>
        <dbReference type="EMBL" id="KZZ94135.1"/>
    </source>
</evidence>
<feature type="transmembrane region" description="Helical" evidence="8">
    <location>
        <begin position="48"/>
        <end position="71"/>
    </location>
</feature>
<evidence type="ECO:0000256" key="3">
    <source>
        <dbReference type="ARBA" id="ARBA00022448"/>
    </source>
</evidence>
<gene>
    <name evidence="10" type="ORF">AAP_02228</name>
</gene>
<organism evidence="10 11">
    <name type="scientific">Ascosphaera apis ARSEF 7405</name>
    <dbReference type="NCBI Taxonomy" id="392613"/>
    <lineage>
        <taxon>Eukaryota</taxon>
        <taxon>Fungi</taxon>
        <taxon>Dikarya</taxon>
        <taxon>Ascomycota</taxon>
        <taxon>Pezizomycotina</taxon>
        <taxon>Eurotiomycetes</taxon>
        <taxon>Eurotiomycetidae</taxon>
        <taxon>Onygenales</taxon>
        <taxon>Ascosphaeraceae</taxon>
        <taxon>Ascosphaera</taxon>
    </lineage>
</organism>
<keyword evidence="3 7" id="KW-0813">Transport</keyword>
<name>A0A168ANB8_9EURO</name>
<accession>A0A168ANB8</accession>
<evidence type="ECO:0000313" key="11">
    <source>
        <dbReference type="Proteomes" id="UP000242877"/>
    </source>
</evidence>
<evidence type="ECO:0000256" key="6">
    <source>
        <dbReference type="ARBA" id="ARBA00023136"/>
    </source>
</evidence>
<dbReference type="NCBIfam" id="TIGR00879">
    <property type="entry name" value="SP"/>
    <property type="match status" value="1"/>
</dbReference>
<evidence type="ECO:0000259" key="9">
    <source>
        <dbReference type="PROSITE" id="PS50850"/>
    </source>
</evidence>
<dbReference type="PANTHER" id="PTHR48022">
    <property type="entry name" value="PLASTIDIC GLUCOSE TRANSPORTER 4"/>
    <property type="match status" value="1"/>
</dbReference>
<feature type="transmembrane region" description="Helical" evidence="8">
    <location>
        <begin position="259"/>
        <end position="280"/>
    </location>
</feature>
<feature type="transmembrane region" description="Helical" evidence="8">
    <location>
        <begin position="295"/>
        <end position="318"/>
    </location>
</feature>
<evidence type="ECO:0000256" key="1">
    <source>
        <dbReference type="ARBA" id="ARBA00004141"/>
    </source>
</evidence>
<dbReference type="EMBL" id="AZGZ01000007">
    <property type="protein sequence ID" value="KZZ94135.1"/>
    <property type="molecule type" value="Genomic_DNA"/>
</dbReference>